<proteinExistence type="inferred from homology"/>
<dbReference type="EMBL" id="DYDO01000002">
    <property type="protein sequence ID" value="DBA31820.1"/>
    <property type="molecule type" value="Genomic_DNA"/>
</dbReference>
<dbReference type="GO" id="GO:0008017">
    <property type="term" value="F:microtubule binding"/>
    <property type="evidence" value="ECO:0007669"/>
    <property type="project" value="InterPro"/>
</dbReference>
<dbReference type="Proteomes" id="UP001181693">
    <property type="component" value="Unassembled WGS sequence"/>
</dbReference>
<reference evidence="3" key="1">
    <citation type="thesis" date="2020" institute="ProQuest LLC" country="789 East Eisenhower Parkway, Ann Arbor, MI, USA">
        <title>Comparative Genomics and Chromosome Evolution.</title>
        <authorList>
            <person name="Mudd A.B."/>
        </authorList>
    </citation>
    <scope>NUCLEOTIDE SEQUENCE</scope>
    <source>
        <strain evidence="3">1538</strain>
        <tissue evidence="3">Blood</tissue>
    </source>
</reference>
<accession>A0AAV3B2R4</accession>
<evidence type="ECO:0000256" key="1">
    <source>
        <dbReference type="ARBA" id="ARBA00008738"/>
    </source>
</evidence>
<dbReference type="GO" id="GO:0005879">
    <property type="term" value="C:axonemal microtubule"/>
    <property type="evidence" value="ECO:0007669"/>
    <property type="project" value="TreeGrafter"/>
</dbReference>
<sequence length="471" mass="54514">MKRKCICEICTCGRHHCPHMPTKIFEKSGQPCVLTEYVEKYPQYDNVQPPNSMKPKQEYQGNRGKMEGITTFKSDYIPYDVTNRPVRPHQEYKPNPGHIDLGTTYNRDFNLYKIEPVAPARPKENRQINMGKFDTNPTYKDDYRAWDINKRELAKQDHTYQAPTVKFGNSTTFQDDFFPKEIMPRESFKPPGVAKRSDIPFDGTTSHRTSFVPHEIEPRYLRPKQEYKPSSQPFDDLTTHRINFKGTLGEITKSCKPEYSKIGSNARFQGNTEFRDSYQPWSVSPTHIQKSFEYNPPTTHMELDTTTHLDYVPHKLSFVPPIRPVSHGRRSNVPFQGSSTMKEDFRPWESKRQEMIKRAHEIPKAVGKFDDLTTFKSHYLPHEIHPTQSFKPANAAMHSSAPFESGTLYRSDYTPKKNEICPANYPSPPGYVFESVDSRGHKMFRKILTPEMNSFSLKNEDNLAKAIAVIS</sequence>
<protein>
    <recommendedName>
        <fullName evidence="5">Stabilizer of axonemal microtubules 2</fullName>
    </recommendedName>
</protein>
<dbReference type="GO" id="GO:0036064">
    <property type="term" value="C:ciliary basal body"/>
    <property type="evidence" value="ECO:0007669"/>
    <property type="project" value="TreeGrafter"/>
</dbReference>
<evidence type="ECO:0000256" key="2">
    <source>
        <dbReference type="SAM" id="MobiDB-lite"/>
    </source>
</evidence>
<evidence type="ECO:0000313" key="4">
    <source>
        <dbReference type="Proteomes" id="UP001181693"/>
    </source>
</evidence>
<dbReference type="InterPro" id="IPR033336">
    <property type="entry name" value="SAXO1/2"/>
</dbReference>
<dbReference type="Pfam" id="PF05217">
    <property type="entry name" value="SAXO1-2"/>
    <property type="match status" value="1"/>
</dbReference>
<dbReference type="PANTHER" id="PTHR31516:SF17">
    <property type="entry name" value="STABILIZER OF AXONEMAL MICROTUBULES 2"/>
    <property type="match status" value="1"/>
</dbReference>
<comment type="similarity">
    <text evidence="1">Belongs to the FAM154 family.</text>
</comment>
<keyword evidence="4" id="KW-1185">Reference proteome</keyword>
<dbReference type="GO" id="GO:0005814">
    <property type="term" value="C:centriole"/>
    <property type="evidence" value="ECO:0007669"/>
    <property type="project" value="TreeGrafter"/>
</dbReference>
<gene>
    <name evidence="3" type="ORF">GDO54_007592</name>
</gene>
<feature type="region of interest" description="Disordered" evidence="2">
    <location>
        <begin position="184"/>
        <end position="209"/>
    </location>
</feature>
<dbReference type="GO" id="GO:0036126">
    <property type="term" value="C:sperm flagellum"/>
    <property type="evidence" value="ECO:0007669"/>
    <property type="project" value="TreeGrafter"/>
</dbReference>
<evidence type="ECO:0000313" key="3">
    <source>
        <dbReference type="EMBL" id="DBA31820.1"/>
    </source>
</evidence>
<dbReference type="AlphaFoldDB" id="A0AAV3B2R4"/>
<dbReference type="PANTHER" id="PTHR31516">
    <property type="entry name" value="STABILIZER OF AXONEMAL MICROTUBULES 2"/>
    <property type="match status" value="1"/>
</dbReference>
<organism evidence="3 4">
    <name type="scientific">Pyxicephalus adspersus</name>
    <name type="common">African bullfrog</name>
    <dbReference type="NCBI Taxonomy" id="30357"/>
    <lineage>
        <taxon>Eukaryota</taxon>
        <taxon>Metazoa</taxon>
        <taxon>Chordata</taxon>
        <taxon>Craniata</taxon>
        <taxon>Vertebrata</taxon>
        <taxon>Euteleostomi</taxon>
        <taxon>Amphibia</taxon>
        <taxon>Batrachia</taxon>
        <taxon>Anura</taxon>
        <taxon>Neobatrachia</taxon>
        <taxon>Ranoidea</taxon>
        <taxon>Pyxicephalidae</taxon>
        <taxon>Pyxicephalinae</taxon>
        <taxon>Pyxicephalus</taxon>
    </lineage>
</organism>
<evidence type="ECO:0008006" key="5">
    <source>
        <dbReference type="Google" id="ProtNLM"/>
    </source>
</evidence>
<comment type="caution">
    <text evidence="3">The sequence shown here is derived from an EMBL/GenBank/DDBJ whole genome shotgun (WGS) entry which is preliminary data.</text>
</comment>
<name>A0AAV3B2R4_PYXAD</name>